<name>A0ACB7W3J8_DIOAL</name>
<reference evidence="2" key="1">
    <citation type="journal article" date="2022" name="Nat. Commun.">
        <title>Chromosome evolution and the genetic basis of agronomically important traits in greater yam.</title>
        <authorList>
            <person name="Bredeson J.V."/>
            <person name="Lyons J.B."/>
            <person name="Oniyinde I.O."/>
            <person name="Okereke N.R."/>
            <person name="Kolade O."/>
            <person name="Nnabue I."/>
            <person name="Nwadili C.O."/>
            <person name="Hribova E."/>
            <person name="Parker M."/>
            <person name="Nwogha J."/>
            <person name="Shu S."/>
            <person name="Carlson J."/>
            <person name="Kariba R."/>
            <person name="Muthemba S."/>
            <person name="Knop K."/>
            <person name="Barton G.J."/>
            <person name="Sherwood A.V."/>
            <person name="Lopez-Montes A."/>
            <person name="Asiedu R."/>
            <person name="Jamnadass R."/>
            <person name="Muchugi A."/>
            <person name="Goodstein D."/>
            <person name="Egesi C.N."/>
            <person name="Featherston J."/>
            <person name="Asfaw A."/>
            <person name="Simpson G.G."/>
            <person name="Dolezel J."/>
            <person name="Hendre P.S."/>
            <person name="Van Deynze A."/>
            <person name="Kumar P.L."/>
            <person name="Obidiegwu J.E."/>
            <person name="Bhattacharjee R."/>
            <person name="Rokhsar D.S."/>
        </authorList>
    </citation>
    <scope>NUCLEOTIDE SEQUENCE [LARGE SCALE GENOMIC DNA]</scope>
    <source>
        <strain evidence="2">cv. TDa95/00328</strain>
    </source>
</reference>
<dbReference type="EMBL" id="CM037015">
    <property type="protein sequence ID" value="KAH7681924.1"/>
    <property type="molecule type" value="Genomic_DNA"/>
</dbReference>
<sequence>MESTTRTADEHGSLEMTPTATDRPTSTTISTSQTPADELKKTSKGAITIGLFIAATCTALVVKPITPELLLFLLDPYDILLNLSLFIGIGLALWSIKNGGSNSISASSTAANQVVWMKGLMITGITTTFLTLLLRGLMVHSYSNAWYVVFMIIGTAFLYLFMLWMLKRPSANNES</sequence>
<comment type="caution">
    <text evidence="1">The sequence shown here is derived from an EMBL/GenBank/DDBJ whole genome shotgun (WGS) entry which is preliminary data.</text>
</comment>
<proteinExistence type="predicted"/>
<protein>
    <submittedName>
        <fullName evidence="1">Uncharacterized protein</fullName>
    </submittedName>
</protein>
<evidence type="ECO:0000313" key="1">
    <source>
        <dbReference type="EMBL" id="KAH7681924.1"/>
    </source>
</evidence>
<dbReference type="Proteomes" id="UP000827976">
    <property type="component" value="Chromosome 5"/>
</dbReference>
<evidence type="ECO:0000313" key="2">
    <source>
        <dbReference type="Proteomes" id="UP000827976"/>
    </source>
</evidence>
<keyword evidence="2" id="KW-1185">Reference proteome</keyword>
<organism evidence="1 2">
    <name type="scientific">Dioscorea alata</name>
    <name type="common">Purple yam</name>
    <dbReference type="NCBI Taxonomy" id="55571"/>
    <lineage>
        <taxon>Eukaryota</taxon>
        <taxon>Viridiplantae</taxon>
        <taxon>Streptophyta</taxon>
        <taxon>Embryophyta</taxon>
        <taxon>Tracheophyta</taxon>
        <taxon>Spermatophyta</taxon>
        <taxon>Magnoliopsida</taxon>
        <taxon>Liliopsida</taxon>
        <taxon>Dioscoreales</taxon>
        <taxon>Dioscoreaceae</taxon>
        <taxon>Dioscorea</taxon>
    </lineage>
</organism>
<accession>A0ACB7W3J8</accession>
<gene>
    <name evidence="1" type="ORF">IHE45_05G088800</name>
</gene>